<gene>
    <name evidence="1" type="ORF">F511_29129</name>
</gene>
<keyword evidence="2" id="KW-1185">Reference proteome</keyword>
<dbReference type="EMBL" id="KV011822">
    <property type="protein sequence ID" value="KZV25852.1"/>
    <property type="molecule type" value="Genomic_DNA"/>
</dbReference>
<evidence type="ECO:0000313" key="1">
    <source>
        <dbReference type="EMBL" id="KZV25852.1"/>
    </source>
</evidence>
<protein>
    <recommendedName>
        <fullName evidence="3">Acyl-CoA dehydrogenase-related protein</fullName>
    </recommendedName>
</protein>
<reference evidence="1 2" key="1">
    <citation type="journal article" date="2015" name="Proc. Natl. Acad. Sci. U.S.A.">
        <title>The resurrection genome of Boea hygrometrica: A blueprint for survival of dehydration.</title>
        <authorList>
            <person name="Xiao L."/>
            <person name="Yang G."/>
            <person name="Zhang L."/>
            <person name="Yang X."/>
            <person name="Zhao S."/>
            <person name="Ji Z."/>
            <person name="Zhou Q."/>
            <person name="Hu M."/>
            <person name="Wang Y."/>
            <person name="Chen M."/>
            <person name="Xu Y."/>
            <person name="Jin H."/>
            <person name="Xiao X."/>
            <person name="Hu G."/>
            <person name="Bao F."/>
            <person name="Hu Y."/>
            <person name="Wan P."/>
            <person name="Li L."/>
            <person name="Deng X."/>
            <person name="Kuang T."/>
            <person name="Xiang C."/>
            <person name="Zhu J.K."/>
            <person name="Oliver M.J."/>
            <person name="He Y."/>
        </authorList>
    </citation>
    <scope>NUCLEOTIDE SEQUENCE [LARGE SCALE GENOMIC DNA]</scope>
    <source>
        <strain evidence="2">cv. XS01</strain>
    </source>
</reference>
<name>A0A2Z7B2V2_9LAMI</name>
<evidence type="ECO:0008006" key="3">
    <source>
        <dbReference type="Google" id="ProtNLM"/>
    </source>
</evidence>
<sequence>MSLFDLQDVCIAIGSIATFDLPMVVDLIGIYGLKGPYCTLTTTDWFLQALSVIPRGSWGDVARRFTMIRWAMLAAPPSSPSAAAARCRRKFVSGQIDEENPFVLISIGKQNRDSAAGPPPCAAAHPLKRTNACDSCNGSATQASSGAIAALLIGRDLRALSRVESAHIVRGAPPRRTLAVQLETGGAAPLRARWPIASIAAAQSVVHEVRAKKAPLHAWHRPLVEHVRHTMAHVGRAMRDCAALVARKIVDGGRRPASLRRCRDGWSNFF</sequence>
<evidence type="ECO:0000313" key="2">
    <source>
        <dbReference type="Proteomes" id="UP000250235"/>
    </source>
</evidence>
<organism evidence="1 2">
    <name type="scientific">Dorcoceras hygrometricum</name>
    <dbReference type="NCBI Taxonomy" id="472368"/>
    <lineage>
        <taxon>Eukaryota</taxon>
        <taxon>Viridiplantae</taxon>
        <taxon>Streptophyta</taxon>
        <taxon>Embryophyta</taxon>
        <taxon>Tracheophyta</taxon>
        <taxon>Spermatophyta</taxon>
        <taxon>Magnoliopsida</taxon>
        <taxon>eudicotyledons</taxon>
        <taxon>Gunneridae</taxon>
        <taxon>Pentapetalae</taxon>
        <taxon>asterids</taxon>
        <taxon>lamiids</taxon>
        <taxon>Lamiales</taxon>
        <taxon>Gesneriaceae</taxon>
        <taxon>Didymocarpoideae</taxon>
        <taxon>Trichosporeae</taxon>
        <taxon>Loxocarpinae</taxon>
        <taxon>Dorcoceras</taxon>
    </lineage>
</organism>
<proteinExistence type="predicted"/>
<accession>A0A2Z7B2V2</accession>
<dbReference type="AlphaFoldDB" id="A0A2Z7B2V2"/>
<dbReference type="Proteomes" id="UP000250235">
    <property type="component" value="Unassembled WGS sequence"/>
</dbReference>